<dbReference type="OrthoDB" id="8263000at2"/>
<dbReference type="eggNOG" id="COG3422">
    <property type="taxonomic scope" value="Bacteria"/>
</dbReference>
<accession>L8JSY3</accession>
<evidence type="ECO:0000313" key="1">
    <source>
        <dbReference type="EMBL" id="ELR72086.1"/>
    </source>
</evidence>
<organism evidence="1 2">
    <name type="scientific">Fulvivirga imtechensis AK7</name>
    <dbReference type="NCBI Taxonomy" id="1237149"/>
    <lineage>
        <taxon>Bacteria</taxon>
        <taxon>Pseudomonadati</taxon>
        <taxon>Bacteroidota</taxon>
        <taxon>Cytophagia</taxon>
        <taxon>Cytophagales</taxon>
        <taxon>Fulvivirgaceae</taxon>
        <taxon>Fulvivirga</taxon>
    </lineage>
</organism>
<keyword evidence="2" id="KW-1185">Reference proteome</keyword>
<dbReference type="RefSeq" id="WP_009579270.1">
    <property type="nucleotide sequence ID" value="NZ_AMZN01000027.1"/>
</dbReference>
<reference evidence="1 2" key="1">
    <citation type="submission" date="2012-12" db="EMBL/GenBank/DDBJ databases">
        <title>Genome assembly of Fulvivirga imtechensis AK7.</title>
        <authorList>
            <person name="Nupur N."/>
            <person name="Khatri I."/>
            <person name="Kumar R."/>
            <person name="Subramanian S."/>
            <person name="Pinnaka A."/>
        </authorList>
    </citation>
    <scope>NUCLEOTIDE SEQUENCE [LARGE SCALE GENOMIC DNA]</scope>
    <source>
        <strain evidence="1 2">AK7</strain>
    </source>
</reference>
<protein>
    <submittedName>
        <fullName evidence="1">Uncharacterized protein</fullName>
    </submittedName>
</protein>
<dbReference type="Proteomes" id="UP000011135">
    <property type="component" value="Unassembled WGS sequence"/>
</dbReference>
<comment type="caution">
    <text evidence="1">The sequence shown here is derived from an EMBL/GenBank/DDBJ whole genome shotgun (WGS) entry which is preliminary data.</text>
</comment>
<evidence type="ECO:0000313" key="2">
    <source>
        <dbReference type="Proteomes" id="UP000011135"/>
    </source>
</evidence>
<proteinExistence type="predicted"/>
<gene>
    <name evidence="1" type="ORF">C900_01828</name>
</gene>
<dbReference type="PATRIC" id="fig|1237149.3.peg.1782"/>
<dbReference type="STRING" id="1237149.C900_01828"/>
<name>L8JSY3_9BACT</name>
<sequence>MENSPTISKKAPELKSMQYDLLRETAIRHIQDLAGKLWTDYNSHDPGITMLEVMSYVITDLGFRVNYDVKDILAQQLSDTTDIRNFYTAGEILPNCPVTKNDFRKLMMDVEVVDDTDDECKYAGVKNAWITRSPIAEHEIFVNNSKSELSLEEVPFVPEQDSYYVQALYDVLLEFDSCDTYGDLNSNTIDKDLVIYEHAPDPDIQGVRFNVKVEFPRWDNATVDWSSAASVQANIIKVTVKIFDLPGNYTLNVAISNKNEVILTGNKEISGTVSAIDGLPEIIDQVNNFIYDPTEGLLQLYVQKVAKIHEIVNEVFDTLHANRTLCDDYFKFHALKVEEILLCADIHIDPIADVETVEAYIYYEISKFLSPQVNFYTLEEMLNKCRNATQYQIAEIKRFKKTFTINQGLKEDLSKDDIITVLNAGEVDGEYTVTCISKNKENPEYTDIQVLEEIATNDFEEGAYLFIGTIDDTLCLTVDKIFEGPKLKHGFIDDDELNRAERMKYIHVSDLIKIIMDVEGVLAVNSIQIANRPLDNTDNIPSKSVRWCLELAMEENYVPRLNLDDSKITFYKDQLPYLGDRTEVRELIEELEGSSRSQKIRYPKMDIPVPRGDYKDIETYTSLLEEFPSTYGLGSKGIPGLEALDDKGKTIKKTQVKQHKGFLLFFDQLLANYLSQLSHVKDLFSMNGEKDKFGNYLIDKTYFSQPLYDIPPDPDKVDLYKDLYVDRSGHLVKLQQIIEDQELYEKRRNKFLDHLLGRFAETFTDYALLSYKISGAKAPEELIEDKLKFLNDYPDLSKSRGKGFNYMDECKSWHIDNVSGLEKRVSLLTGIEEWSLEKLAFTDNFKVVADSGQFKGQVEDDSANILLETPLFDTETDVKEAIELLLISGVSRENYEIYEEAGQLFFDLSCDGQLLGTGVKSYTNDGAGNTAAEGDIDTLIGVIQREFFTNPEANRKNLTCPLPNYFKYEVTADMTPVDPEPPTFTITYTLYSKSFDSSPANALLEGSITQPAEVGDTEPEVIGKGEAYVHKALWDVINNGSSRGHYMFESATPYHFAIYDRYGEIIATSLASDFNDAVADEAANLTSGQVAVTGSTHHDGVYDVLNASADGANVEIEVDATLSPLEYDGQLSWTESFAITSVDAENRIIEIGTDITGYVKVGGSVNIVNSTSNNAAYTILSLEAGGAGTLIGVKEPLSESDDAGDLTYSKQFDITGITASSFIIKGNADEQTVQDMIDFIEGKFFSHEGMHVIEHVLLRPRINEMLFVVPEEEVLQEGLVPQGDLYFQKKVAVTATSVEDSTITVAGDITGEVAVTSVVHITGGSFNDGQYKVDTIAFDGTDTIITTKADETPIAFDLPDAPHLNGELLYVKKASIDNVVAVENKIVISDADALSLQAGSKIQIQGSQDGLNDRRYLVSTVQDNAGSIEVVFDKVEQLVQDSLLPIYLDQDCESCKQKDPYSFVASVVLPYWPGRFINLDFRKFMNKTLRLEAPAHVMFNICWISCEHMSEFEEKYKRWLVEIGKDEQDKAQLSKALAQFIDILTRIRNVYPTGTLHSCEEDDTLEGAIILNNSVLGTF</sequence>
<dbReference type="EMBL" id="AMZN01000027">
    <property type="protein sequence ID" value="ELR72086.1"/>
    <property type="molecule type" value="Genomic_DNA"/>
</dbReference>